<reference evidence="7" key="2">
    <citation type="submission" date="2025-09" db="UniProtKB">
        <authorList>
            <consortium name="Ensembl"/>
        </authorList>
    </citation>
    <scope>IDENTIFICATION</scope>
</reference>
<keyword evidence="3 6" id="KW-0812">Transmembrane</keyword>
<feature type="transmembrane region" description="Helical" evidence="6">
    <location>
        <begin position="491"/>
        <end position="511"/>
    </location>
</feature>
<feature type="transmembrane region" description="Helical" evidence="6">
    <location>
        <begin position="264"/>
        <end position="286"/>
    </location>
</feature>
<accession>A0A8C3TE94</accession>
<evidence type="ECO:0000256" key="3">
    <source>
        <dbReference type="ARBA" id="ARBA00022692"/>
    </source>
</evidence>
<proteinExistence type="inferred from homology"/>
<feature type="transmembrane region" description="Helical" evidence="6">
    <location>
        <begin position="235"/>
        <end position="252"/>
    </location>
</feature>
<evidence type="ECO:0000313" key="8">
    <source>
        <dbReference type="Proteomes" id="UP000694403"/>
    </source>
</evidence>
<dbReference type="AlphaFoldDB" id="A0A8C3TE94"/>
<feature type="transmembrane region" description="Helical" evidence="6">
    <location>
        <begin position="298"/>
        <end position="318"/>
    </location>
</feature>
<dbReference type="GO" id="GO:0015297">
    <property type="term" value="F:antiporter activity"/>
    <property type="evidence" value="ECO:0007669"/>
    <property type="project" value="InterPro"/>
</dbReference>
<evidence type="ECO:0000313" key="7">
    <source>
        <dbReference type="Ensembl" id="ENSCSRP00000025891.1"/>
    </source>
</evidence>
<evidence type="ECO:0000256" key="6">
    <source>
        <dbReference type="RuleBase" id="RU004914"/>
    </source>
</evidence>
<feature type="transmembrane region" description="Helical" evidence="6">
    <location>
        <begin position="193"/>
        <end position="215"/>
    </location>
</feature>
<feature type="transmembrane region" description="Helical" evidence="6">
    <location>
        <begin position="517"/>
        <end position="539"/>
    </location>
</feature>
<evidence type="ECO:0000256" key="4">
    <source>
        <dbReference type="ARBA" id="ARBA00022989"/>
    </source>
</evidence>
<dbReference type="GO" id="GO:1990961">
    <property type="term" value="P:xenobiotic detoxification by transmembrane export across the plasma membrane"/>
    <property type="evidence" value="ECO:0007669"/>
    <property type="project" value="InterPro"/>
</dbReference>
<dbReference type="InterPro" id="IPR045069">
    <property type="entry name" value="MATE_euk"/>
</dbReference>
<evidence type="ECO:0000256" key="1">
    <source>
        <dbReference type="ARBA" id="ARBA00004141"/>
    </source>
</evidence>
<dbReference type="Proteomes" id="UP000694403">
    <property type="component" value="Unplaced"/>
</dbReference>
<keyword evidence="4 6" id="KW-1133">Transmembrane helix</keyword>
<evidence type="ECO:0000256" key="5">
    <source>
        <dbReference type="ARBA" id="ARBA00023136"/>
    </source>
</evidence>
<keyword evidence="5 6" id="KW-0472">Membrane</keyword>
<feature type="transmembrane region" description="Helical" evidence="6">
    <location>
        <begin position="623"/>
        <end position="646"/>
    </location>
</feature>
<dbReference type="InterPro" id="IPR002528">
    <property type="entry name" value="MATE_fam"/>
</dbReference>
<dbReference type="PANTHER" id="PTHR11206">
    <property type="entry name" value="MULTIDRUG RESISTANCE PROTEIN"/>
    <property type="match status" value="1"/>
</dbReference>
<dbReference type="Ensembl" id="ENSCSRT00000026976.1">
    <property type="protein sequence ID" value="ENSCSRP00000025891.1"/>
    <property type="gene ID" value="ENSCSRG00000019305.1"/>
</dbReference>
<sequence>MCPRDFTHHLFSGCASKRGWRIGAGSLSPWPKCTLLRLRNRHPLGSGELNGFNPRGRKGGLVIPWHSGSMELTGPADENPFRDARSIVPHTPSSGCSQKSSSWIRRLIPFNFWEEAKKLLVLSGPLTLIQLLTFMIHIVSSIFCGHLGKVELASVTLAIAVINVTGISVGFGLSAACDTLISQTYGGKNLKRVGIILQRGILILLLCCFPCWALFINTEQILLLIRQDPEVSRLTQVYVMIFIPALPAAFLYQLETRYLQNQRIIWPEVLSGIAGNIVNAIANYVFLYVLGLGVMGSAWANTIAQYAQAIFLFLYIVAKKLHVKTWAGWSSECLQEWDTFISLAVPSMLMICIEWWTYEIGSFLIGLLSVVELSAQSIIYEVSTVSYMIHYGLSIAVSVQVGNALGAGNIEEAKRSSTTSMLCTGFLCLVVGVILAATKDVLGYIFTSDREIIGLVAWVMPVYVAVHVFEAGCCVTSGVLRGTGKQKIGAILNAVGYYAVGLPLGSVLLFVARIGMIGLWLGLLISAFIPASCSIIYIARMNWKRAAEEAQQRAGVSQLASEDLNSAPVLHKMALPSVGAEAPNGVVLTRITKNEGLTYQLTLQEATPALSTVGEMLSVKQLIIWRGLAVTAAIAVLAVGVLIRIMTIPH</sequence>
<dbReference type="GO" id="GO:0042910">
    <property type="term" value="F:xenobiotic transmembrane transporter activity"/>
    <property type="evidence" value="ECO:0007669"/>
    <property type="project" value="InterPro"/>
</dbReference>
<organism evidence="7 8">
    <name type="scientific">Chelydra serpentina</name>
    <name type="common">Snapping turtle</name>
    <name type="synonym">Testudo serpentina</name>
    <dbReference type="NCBI Taxonomy" id="8475"/>
    <lineage>
        <taxon>Eukaryota</taxon>
        <taxon>Metazoa</taxon>
        <taxon>Chordata</taxon>
        <taxon>Craniata</taxon>
        <taxon>Vertebrata</taxon>
        <taxon>Euteleostomi</taxon>
        <taxon>Archelosauria</taxon>
        <taxon>Testudinata</taxon>
        <taxon>Testudines</taxon>
        <taxon>Cryptodira</taxon>
        <taxon>Durocryptodira</taxon>
        <taxon>Americhelydia</taxon>
        <taxon>Chelydroidea</taxon>
        <taxon>Chelydridae</taxon>
        <taxon>Chelydra</taxon>
    </lineage>
</organism>
<feature type="transmembrane region" description="Helical" evidence="6">
    <location>
        <begin position="119"/>
        <end position="143"/>
    </location>
</feature>
<reference evidence="7" key="1">
    <citation type="submission" date="2025-08" db="UniProtKB">
        <authorList>
            <consortium name="Ensembl"/>
        </authorList>
    </citation>
    <scope>IDENTIFICATION</scope>
</reference>
<keyword evidence="8" id="KW-1185">Reference proteome</keyword>
<name>A0A8C3TE94_CHESE</name>
<feature type="transmembrane region" description="Helical" evidence="6">
    <location>
        <begin position="155"/>
        <end position="181"/>
    </location>
</feature>
<protein>
    <recommendedName>
        <fullName evidence="6">Multidrug and toxin extrusion protein</fullName>
    </recommendedName>
</protein>
<feature type="transmembrane region" description="Helical" evidence="6">
    <location>
        <begin position="378"/>
        <end position="401"/>
    </location>
</feature>
<dbReference type="GO" id="GO:0016020">
    <property type="term" value="C:membrane"/>
    <property type="evidence" value="ECO:0007669"/>
    <property type="project" value="UniProtKB-SubCell"/>
</dbReference>
<evidence type="ECO:0000256" key="2">
    <source>
        <dbReference type="ARBA" id="ARBA00010199"/>
    </source>
</evidence>
<feature type="transmembrane region" description="Helical" evidence="6">
    <location>
        <begin position="452"/>
        <end position="479"/>
    </location>
</feature>
<dbReference type="NCBIfam" id="TIGR00797">
    <property type="entry name" value="matE"/>
    <property type="match status" value="1"/>
</dbReference>
<feature type="transmembrane region" description="Helical" evidence="6">
    <location>
        <begin position="422"/>
        <end position="446"/>
    </location>
</feature>
<dbReference type="CDD" id="cd13132">
    <property type="entry name" value="MATE_eukaryotic"/>
    <property type="match status" value="1"/>
</dbReference>
<comment type="similarity">
    <text evidence="2 6">Belongs to the multi antimicrobial extrusion (MATE) (TC 2.A.66.1) family.</text>
</comment>
<comment type="subcellular location">
    <subcellularLocation>
        <location evidence="1">Membrane</location>
        <topology evidence="1">Multi-pass membrane protein</topology>
    </subcellularLocation>
</comment>
<dbReference type="Pfam" id="PF01554">
    <property type="entry name" value="MatE"/>
    <property type="match status" value="2"/>
</dbReference>